<dbReference type="EMBL" id="JADIMA010000016">
    <property type="protein sequence ID" value="MBO8472319.1"/>
    <property type="molecule type" value="Genomic_DNA"/>
</dbReference>
<proteinExistence type="predicted"/>
<evidence type="ECO:0000313" key="3">
    <source>
        <dbReference type="Proteomes" id="UP000823604"/>
    </source>
</evidence>
<comment type="caution">
    <text evidence="2">The sequence shown here is derived from an EMBL/GenBank/DDBJ whole genome shotgun (WGS) entry which is preliminary data.</text>
</comment>
<evidence type="ECO:0000313" key="2">
    <source>
        <dbReference type="EMBL" id="MBO8472319.1"/>
    </source>
</evidence>
<sequence length="211" mass="24069">MMDENNIFHCRCRKCGFEEDVEKHSSVNAVSEPAARLGILDGSLMRWTCPSCGDTVYLEYPLLYHDPRLRFMIWLLPSGEYAPEIREYGKKLAVLLPDYKCRKVDNILRLAEKIQIFEQGASDVAVELSELVFRQESGLSGNIFCHGLRFEDGTCREFRISVVKPGGEHEYYSVSPNIYTDCSAIVERNPDMQPGPGFVTVDYKWIASKLN</sequence>
<dbReference type="Pfam" id="PF14353">
    <property type="entry name" value="CpXC"/>
    <property type="match status" value="1"/>
</dbReference>
<dbReference type="AlphaFoldDB" id="A0A9D9IGG9"/>
<dbReference type="Proteomes" id="UP000823604">
    <property type="component" value="Unassembled WGS sequence"/>
</dbReference>
<reference evidence="2" key="2">
    <citation type="journal article" date="2021" name="PeerJ">
        <title>Extensive microbial diversity within the chicken gut microbiome revealed by metagenomics and culture.</title>
        <authorList>
            <person name="Gilroy R."/>
            <person name="Ravi A."/>
            <person name="Getino M."/>
            <person name="Pursley I."/>
            <person name="Horton D.L."/>
            <person name="Alikhan N.F."/>
            <person name="Baker D."/>
            <person name="Gharbi K."/>
            <person name="Hall N."/>
            <person name="Watson M."/>
            <person name="Adriaenssens E.M."/>
            <person name="Foster-Nyarko E."/>
            <person name="Jarju S."/>
            <person name="Secka A."/>
            <person name="Antonio M."/>
            <person name="Oren A."/>
            <person name="Chaudhuri R.R."/>
            <person name="La Ragione R."/>
            <person name="Hildebrand F."/>
            <person name="Pallen M.J."/>
        </authorList>
    </citation>
    <scope>NUCLEOTIDE SEQUENCE</scope>
    <source>
        <strain evidence="2">B1-8020</strain>
    </source>
</reference>
<name>A0A9D9IGG9_9BACT</name>
<feature type="domain" description="CpXC" evidence="1">
    <location>
        <begin position="11"/>
        <end position="128"/>
    </location>
</feature>
<dbReference type="InterPro" id="IPR025682">
    <property type="entry name" value="CpXC_dom"/>
</dbReference>
<reference evidence="2" key="1">
    <citation type="submission" date="2020-10" db="EMBL/GenBank/DDBJ databases">
        <authorList>
            <person name="Gilroy R."/>
        </authorList>
    </citation>
    <scope>NUCLEOTIDE SEQUENCE</scope>
    <source>
        <strain evidence="2">B1-8020</strain>
    </source>
</reference>
<organism evidence="2 3">
    <name type="scientific">Candidatus Merdivivens pullicola</name>
    <dbReference type="NCBI Taxonomy" id="2840872"/>
    <lineage>
        <taxon>Bacteria</taxon>
        <taxon>Pseudomonadati</taxon>
        <taxon>Bacteroidota</taxon>
        <taxon>Bacteroidia</taxon>
        <taxon>Bacteroidales</taxon>
        <taxon>Muribaculaceae</taxon>
        <taxon>Muribaculaceae incertae sedis</taxon>
        <taxon>Candidatus Merdivivens</taxon>
    </lineage>
</organism>
<protein>
    <submittedName>
        <fullName evidence="2">CpXC domain-containing protein</fullName>
    </submittedName>
</protein>
<accession>A0A9D9IGG9</accession>
<gene>
    <name evidence="2" type="ORF">IAB81_01640</name>
</gene>
<evidence type="ECO:0000259" key="1">
    <source>
        <dbReference type="Pfam" id="PF14353"/>
    </source>
</evidence>